<dbReference type="SUPFAM" id="SSF48264">
    <property type="entry name" value="Cytochrome P450"/>
    <property type="match status" value="1"/>
</dbReference>
<evidence type="ECO:0000256" key="4">
    <source>
        <dbReference type="ARBA" id="ARBA00022723"/>
    </source>
</evidence>
<reference evidence="10" key="1">
    <citation type="journal article" date="2017" name="FEBS Open Bio">
        <title>A novel cytochrome P450, CYP3201B1, is involved in (R)-mandelonitrile biosynthesis in a cyanogenic millipede.</title>
        <authorList>
            <person name="Yamaguchi T."/>
            <person name="Kuwahara Y."/>
            <person name="Asano Y."/>
        </authorList>
    </citation>
    <scope>NUCLEOTIDE SEQUENCE</scope>
</reference>
<evidence type="ECO:0000256" key="5">
    <source>
        <dbReference type="ARBA" id="ARBA00023002"/>
    </source>
</evidence>
<feature type="binding site" description="axial binding residue" evidence="8">
    <location>
        <position position="432"/>
    </location>
    <ligand>
        <name>heme</name>
        <dbReference type="ChEBI" id="CHEBI:30413"/>
    </ligand>
    <ligandPart>
        <name>Fe</name>
        <dbReference type="ChEBI" id="CHEBI:18248"/>
    </ligandPart>
</feature>
<dbReference type="GO" id="GO:0004497">
    <property type="term" value="F:monooxygenase activity"/>
    <property type="evidence" value="ECO:0007669"/>
    <property type="project" value="UniProtKB-KW"/>
</dbReference>
<gene>
    <name evidence="10" type="primary">cyp302a1 ortholog</name>
</gene>
<protein>
    <submittedName>
        <fullName evidence="10">Cytochrome P450 302A1 ortholog</fullName>
    </submittedName>
</protein>
<evidence type="ECO:0000313" key="10">
    <source>
        <dbReference type="EMBL" id="BAV93914.1"/>
    </source>
</evidence>
<evidence type="ECO:0000256" key="7">
    <source>
        <dbReference type="ARBA" id="ARBA00023033"/>
    </source>
</evidence>
<dbReference type="InterPro" id="IPR036396">
    <property type="entry name" value="Cyt_P450_sf"/>
</dbReference>
<evidence type="ECO:0000256" key="6">
    <source>
        <dbReference type="ARBA" id="ARBA00023004"/>
    </source>
</evidence>
<comment type="cofactor">
    <cofactor evidence="1 8">
        <name>heme</name>
        <dbReference type="ChEBI" id="CHEBI:30413"/>
    </cofactor>
</comment>
<dbReference type="CDD" id="cd11054">
    <property type="entry name" value="CYP24A1-like"/>
    <property type="match status" value="1"/>
</dbReference>
<dbReference type="PRINTS" id="PR00463">
    <property type="entry name" value="EP450I"/>
</dbReference>
<dbReference type="GO" id="GO:0020037">
    <property type="term" value="F:heme binding"/>
    <property type="evidence" value="ECO:0007669"/>
    <property type="project" value="InterPro"/>
</dbReference>
<evidence type="ECO:0000256" key="2">
    <source>
        <dbReference type="ARBA" id="ARBA00010617"/>
    </source>
</evidence>
<dbReference type="InterPro" id="IPR017972">
    <property type="entry name" value="Cyt_P450_CS"/>
</dbReference>
<dbReference type="Gene3D" id="1.10.630.10">
    <property type="entry name" value="Cytochrome P450"/>
    <property type="match status" value="1"/>
</dbReference>
<organism evidence="10">
    <name type="scientific">Chamberlinius hualienensis</name>
    <dbReference type="NCBI Taxonomy" id="1551368"/>
    <lineage>
        <taxon>Eukaryota</taxon>
        <taxon>Metazoa</taxon>
        <taxon>Ecdysozoa</taxon>
        <taxon>Arthropoda</taxon>
        <taxon>Myriapoda</taxon>
        <taxon>Diplopoda</taxon>
        <taxon>Helminthomorpha</taxon>
        <taxon>Polydesmida</taxon>
        <taxon>Paradoxosomatidae</taxon>
        <taxon>Chamberlinius</taxon>
    </lineage>
</organism>
<dbReference type="InterPro" id="IPR001128">
    <property type="entry name" value="Cyt_P450"/>
</dbReference>
<keyword evidence="4 8" id="KW-0479">Metal-binding</keyword>
<keyword evidence="6 8" id="KW-0408">Iron</keyword>
<comment type="similarity">
    <text evidence="2 9">Belongs to the cytochrome P450 family.</text>
</comment>
<evidence type="ECO:0000256" key="9">
    <source>
        <dbReference type="RuleBase" id="RU000461"/>
    </source>
</evidence>
<dbReference type="GO" id="GO:0005506">
    <property type="term" value="F:iron ion binding"/>
    <property type="evidence" value="ECO:0007669"/>
    <property type="project" value="InterPro"/>
</dbReference>
<dbReference type="PANTHER" id="PTHR24279:SF120">
    <property type="entry name" value="CYTOCHROME P450"/>
    <property type="match status" value="1"/>
</dbReference>
<dbReference type="PROSITE" id="PS00086">
    <property type="entry name" value="CYTOCHROME_P450"/>
    <property type="match status" value="1"/>
</dbReference>
<dbReference type="GO" id="GO:0016705">
    <property type="term" value="F:oxidoreductase activity, acting on paired donors, with incorporation or reduction of molecular oxygen"/>
    <property type="evidence" value="ECO:0007669"/>
    <property type="project" value="InterPro"/>
</dbReference>
<dbReference type="InterPro" id="IPR050479">
    <property type="entry name" value="CYP11_CYP27_families"/>
</dbReference>
<proteinExistence type="evidence at transcript level"/>
<evidence type="ECO:0000256" key="3">
    <source>
        <dbReference type="ARBA" id="ARBA00022617"/>
    </source>
</evidence>
<dbReference type="InterPro" id="IPR002401">
    <property type="entry name" value="Cyt_P450_E_grp-I"/>
</dbReference>
<keyword evidence="3 8" id="KW-0349">Heme</keyword>
<sequence>MSVKKIIPGPAVWPIIGTNWTFYPIIGKGYDQDRLHEVFLSKFREYGPVIKEVHKKQAIVSIYNPEDIFKVLYSSQKDPTRLSHYALLHFRRSRPDLFASGGLVPSQGEEWHRLRMNFQPPLMASQLKKTFGTFEKISEEFVEYLGELSQKSIDGTVPNIVYSLHDWALENICSLVFDSRLDNFSTKRKKICYDMVEAGETLLSALKIVEVTTNWKYYETKAYRQMATTELYFYNFAKTYVEKTRKAIGDGLIKNPAEHSLIAYYLSSPNMDVRDIITTASDLLVAGHLTTAYATAFVLYTLGINETKQEILYNQLCKDIPDVNDPVKAEDMSSTKKYIYLRACYKEALRLNAVTLGTGRVLSTDMVLGNYLVEKGTVILTQNQVASTLDEYVDNAKEFKPERWLKSSYPNKMLPQSLPWLVLPFGFGTRVCLGKNISPLQTQILIAKIIRRYRVVSISPKKLRLKTILINVPDEPINIQFIPRENV</sequence>
<evidence type="ECO:0000256" key="8">
    <source>
        <dbReference type="PIRSR" id="PIRSR602401-1"/>
    </source>
</evidence>
<evidence type="ECO:0000256" key="1">
    <source>
        <dbReference type="ARBA" id="ARBA00001971"/>
    </source>
</evidence>
<dbReference type="AlphaFoldDB" id="A0A1J1DVM6"/>
<dbReference type="Pfam" id="PF00067">
    <property type="entry name" value="p450"/>
    <property type="match status" value="1"/>
</dbReference>
<dbReference type="EMBL" id="LC125364">
    <property type="protein sequence ID" value="BAV93914.1"/>
    <property type="molecule type" value="mRNA"/>
</dbReference>
<dbReference type="PRINTS" id="PR00385">
    <property type="entry name" value="P450"/>
</dbReference>
<dbReference type="PANTHER" id="PTHR24279">
    <property type="entry name" value="CYTOCHROME P450"/>
    <property type="match status" value="1"/>
</dbReference>
<keyword evidence="7 9" id="KW-0503">Monooxygenase</keyword>
<accession>A0A1J1DVM6</accession>
<name>A0A1J1DVM6_9MYRI</name>
<keyword evidence="5 9" id="KW-0560">Oxidoreductase</keyword>